<evidence type="ECO:0000313" key="3">
    <source>
        <dbReference type="Proteomes" id="UP000823388"/>
    </source>
</evidence>
<evidence type="ECO:0000313" key="2">
    <source>
        <dbReference type="EMBL" id="KAG2612469.1"/>
    </source>
</evidence>
<accession>A0A8T0TX17</accession>
<dbReference type="AlphaFoldDB" id="A0A8T0TX17"/>
<sequence>MTGPHERRSKCRHDPIADVEMANANEGGSSHQNKRAATSDIIEEGSNDASSDDDDDVEDSLFRIEQRHGKGLAQQSISEEEETAGGDNEGDDDDDDEEGDDRDENPAQYVDWEYMTRKNDPIFNEVIAACDEKRIKNLMGFKNKWNREIIAQFYVTVYFGYKDEERAMFWMTEDERYHITFPDFVSLFHLRAADIDYPKLHDGGILETKEMHFMYPKNMRGSWGKVKGLYTYYAVLNRLFMKALTPRDGNTSDVTLFHKNLMAAMRPGTPQFSHPQQQQSASTQARAGLTGSSSRSDQSDPGHHNSRQKPSSPIKRLINLFIGMCKSQKDIEVEQQRQWRASKTERDLIKLMHNSMNIQPPRSPISPSPPEVEIPSVENRLQGYMGSGYFEQYGNLFYPDIGASSSVPHVYPQQQPHRPSEAERMAENVVGSLFDAPHGMSSSMPSDTSLEVTTLPKNLFLTSNLWLDQYTYGGNGNGNEDDQ</sequence>
<dbReference type="Proteomes" id="UP000823388">
    <property type="component" value="Chromosome 4K"/>
</dbReference>
<reference evidence="2" key="1">
    <citation type="submission" date="2020-05" db="EMBL/GenBank/DDBJ databases">
        <title>WGS assembly of Panicum virgatum.</title>
        <authorList>
            <person name="Lovell J.T."/>
            <person name="Jenkins J."/>
            <person name="Shu S."/>
            <person name="Juenger T.E."/>
            <person name="Schmutz J."/>
        </authorList>
    </citation>
    <scope>NUCLEOTIDE SEQUENCE</scope>
    <source>
        <strain evidence="2">AP13</strain>
    </source>
</reference>
<comment type="caution">
    <text evidence="2">The sequence shown here is derived from an EMBL/GenBank/DDBJ whole genome shotgun (WGS) entry which is preliminary data.</text>
</comment>
<feature type="compositionally biased region" description="Basic and acidic residues" evidence="1">
    <location>
        <begin position="1"/>
        <end position="16"/>
    </location>
</feature>
<feature type="compositionally biased region" description="Acidic residues" evidence="1">
    <location>
        <begin position="78"/>
        <end position="103"/>
    </location>
</feature>
<evidence type="ECO:0000256" key="1">
    <source>
        <dbReference type="SAM" id="MobiDB-lite"/>
    </source>
</evidence>
<feature type="region of interest" description="Disordered" evidence="1">
    <location>
        <begin position="266"/>
        <end position="312"/>
    </location>
</feature>
<proteinExistence type="predicted"/>
<feature type="compositionally biased region" description="Acidic residues" evidence="1">
    <location>
        <begin position="41"/>
        <end position="59"/>
    </location>
</feature>
<name>A0A8T0TX17_PANVG</name>
<dbReference type="EMBL" id="CM029043">
    <property type="protein sequence ID" value="KAG2612469.1"/>
    <property type="molecule type" value="Genomic_DNA"/>
</dbReference>
<feature type="region of interest" description="Disordered" evidence="1">
    <location>
        <begin position="1"/>
        <end position="108"/>
    </location>
</feature>
<feature type="compositionally biased region" description="Low complexity" evidence="1">
    <location>
        <begin position="276"/>
        <end position="285"/>
    </location>
</feature>
<organism evidence="2 3">
    <name type="scientific">Panicum virgatum</name>
    <name type="common">Blackwell switchgrass</name>
    <dbReference type="NCBI Taxonomy" id="38727"/>
    <lineage>
        <taxon>Eukaryota</taxon>
        <taxon>Viridiplantae</taxon>
        <taxon>Streptophyta</taxon>
        <taxon>Embryophyta</taxon>
        <taxon>Tracheophyta</taxon>
        <taxon>Spermatophyta</taxon>
        <taxon>Magnoliopsida</taxon>
        <taxon>Liliopsida</taxon>
        <taxon>Poales</taxon>
        <taxon>Poaceae</taxon>
        <taxon>PACMAD clade</taxon>
        <taxon>Panicoideae</taxon>
        <taxon>Panicodae</taxon>
        <taxon>Paniceae</taxon>
        <taxon>Panicinae</taxon>
        <taxon>Panicum</taxon>
        <taxon>Panicum sect. Hiantes</taxon>
    </lineage>
</organism>
<gene>
    <name evidence="2" type="ORF">PVAP13_4KG292105</name>
</gene>
<keyword evidence="3" id="KW-1185">Reference proteome</keyword>
<protein>
    <submittedName>
        <fullName evidence="2">Uncharacterized protein</fullName>
    </submittedName>
</protein>